<evidence type="ECO:0000256" key="8">
    <source>
        <dbReference type="ARBA" id="ARBA00023136"/>
    </source>
</evidence>
<accession>A0ABN1L441</accession>
<evidence type="ECO:0000256" key="5">
    <source>
        <dbReference type="ARBA" id="ARBA00022741"/>
    </source>
</evidence>
<comment type="subcellular location">
    <subcellularLocation>
        <location evidence="9">Cell inner membrane</location>
        <topology evidence="9">Peripheral membrane protein</topology>
        <orientation evidence="9">Cytoplasmic side</orientation>
    </subcellularLocation>
    <subcellularLocation>
        <location evidence="1">Cell membrane</location>
        <topology evidence="1">Peripheral membrane protein</topology>
        <orientation evidence="1">Cytoplasmic side</orientation>
    </subcellularLocation>
</comment>
<dbReference type="Pfam" id="PF06293">
    <property type="entry name" value="Kdo"/>
    <property type="match status" value="1"/>
</dbReference>
<comment type="catalytic activity">
    <reaction evidence="9">
        <text>an alpha-Kdo-(2-&gt;6)-lipid IVA + ATP = a 4-O-phospho-alpha-Kdo-(2-&gt;6)-lipid IVA + ADP + H(+)</text>
        <dbReference type="Rhea" id="RHEA:74271"/>
        <dbReference type="ChEBI" id="CHEBI:15378"/>
        <dbReference type="ChEBI" id="CHEBI:30616"/>
        <dbReference type="ChEBI" id="CHEBI:176428"/>
        <dbReference type="ChEBI" id="CHEBI:193140"/>
        <dbReference type="ChEBI" id="CHEBI:456216"/>
        <dbReference type="EC" id="2.7.1.166"/>
    </reaction>
</comment>
<comment type="function">
    <text evidence="9">Catalyzes the ATP-dependent phosphorylation of the 3-deoxy-D-manno-octulosonic acid (Kdo) residue in Kdo-lipid IV(A) at the 4-OH position.</text>
</comment>
<evidence type="ECO:0000256" key="6">
    <source>
        <dbReference type="ARBA" id="ARBA00022777"/>
    </source>
</evidence>
<keyword evidence="4 9" id="KW-0808">Transferase</keyword>
<keyword evidence="6 9" id="KW-0418">Kinase</keyword>
<dbReference type="EC" id="2.7.1.166" evidence="9"/>
<dbReference type="NCBIfam" id="NF002475">
    <property type="entry name" value="PRK01723.1"/>
    <property type="match status" value="1"/>
</dbReference>
<comment type="caution">
    <text evidence="10">The sequence shown here is derived from an EMBL/GenBank/DDBJ whole genome shotgun (WGS) entry which is preliminary data.</text>
</comment>
<evidence type="ECO:0000256" key="4">
    <source>
        <dbReference type="ARBA" id="ARBA00022679"/>
    </source>
</evidence>
<dbReference type="EMBL" id="BAAAFA010000002">
    <property type="protein sequence ID" value="GAA0812980.1"/>
    <property type="molecule type" value="Genomic_DNA"/>
</dbReference>
<evidence type="ECO:0000256" key="9">
    <source>
        <dbReference type="HAMAP-Rule" id="MF_00521"/>
    </source>
</evidence>
<evidence type="ECO:0000256" key="3">
    <source>
        <dbReference type="ARBA" id="ARBA00022519"/>
    </source>
</evidence>
<name>A0ABN1L441_9GAMM</name>
<dbReference type="Proteomes" id="UP001500021">
    <property type="component" value="Unassembled WGS sequence"/>
</dbReference>
<evidence type="ECO:0000313" key="10">
    <source>
        <dbReference type="EMBL" id="GAA0812980.1"/>
    </source>
</evidence>
<dbReference type="HAMAP" id="MF_00521">
    <property type="entry name" value="KDO_kinase"/>
    <property type="match status" value="1"/>
</dbReference>
<feature type="active site" evidence="9">
    <location>
        <position position="176"/>
    </location>
</feature>
<organism evidence="10 11">
    <name type="scientific">Colwellia asteriadis</name>
    <dbReference type="NCBI Taxonomy" id="517723"/>
    <lineage>
        <taxon>Bacteria</taxon>
        <taxon>Pseudomonadati</taxon>
        <taxon>Pseudomonadota</taxon>
        <taxon>Gammaproteobacteria</taxon>
        <taxon>Alteromonadales</taxon>
        <taxon>Colwelliaceae</taxon>
        <taxon>Colwellia</taxon>
    </lineage>
</organism>
<evidence type="ECO:0000256" key="1">
    <source>
        <dbReference type="ARBA" id="ARBA00004413"/>
    </source>
</evidence>
<dbReference type="GO" id="GO:0016301">
    <property type="term" value="F:kinase activity"/>
    <property type="evidence" value="ECO:0007669"/>
    <property type="project" value="UniProtKB-KW"/>
</dbReference>
<reference evidence="10 11" key="1">
    <citation type="journal article" date="2019" name="Int. J. Syst. Evol. Microbiol.">
        <title>The Global Catalogue of Microorganisms (GCM) 10K type strain sequencing project: providing services to taxonomists for standard genome sequencing and annotation.</title>
        <authorList>
            <consortium name="The Broad Institute Genomics Platform"/>
            <consortium name="The Broad Institute Genome Sequencing Center for Infectious Disease"/>
            <person name="Wu L."/>
            <person name="Ma J."/>
        </authorList>
    </citation>
    <scope>NUCLEOTIDE SEQUENCE [LARGE SCALE GENOMIC DNA]</scope>
    <source>
        <strain evidence="10 11">JCM 15608</strain>
    </source>
</reference>
<keyword evidence="3 9" id="KW-0997">Cell inner membrane</keyword>
<keyword evidence="9" id="KW-0448">Lipopolysaccharide biosynthesis</keyword>
<comment type="pathway">
    <text evidence="9">Bacterial outer membrane biogenesis; LPS core biosynthesis.</text>
</comment>
<keyword evidence="5 9" id="KW-0547">Nucleotide-binding</keyword>
<comment type="similarity">
    <text evidence="9">Belongs to the protein kinase superfamily. KdkA/RfaP family.</text>
</comment>
<evidence type="ECO:0000313" key="11">
    <source>
        <dbReference type="Proteomes" id="UP001500021"/>
    </source>
</evidence>
<proteinExistence type="inferred from homology"/>
<evidence type="ECO:0000256" key="7">
    <source>
        <dbReference type="ARBA" id="ARBA00022840"/>
    </source>
</evidence>
<dbReference type="RefSeq" id="WP_215981223.1">
    <property type="nucleotide sequence ID" value="NZ_BAAAFA010000002.1"/>
</dbReference>
<gene>
    <name evidence="9" type="primary">kdkA</name>
    <name evidence="10" type="ORF">GCM10009111_07660</name>
</gene>
<keyword evidence="8 9" id="KW-0472">Membrane</keyword>
<keyword evidence="7 9" id="KW-0067">ATP-binding</keyword>
<keyword evidence="11" id="KW-1185">Reference proteome</keyword>
<dbReference type="InterPro" id="IPR022826">
    <property type="entry name" value="KDO_kinase"/>
</dbReference>
<sequence length="248" mass="28793">MTTSQDKTFVLDNDHCLYNCDEISHFSPEMLNAEYWQLRNAITGSAQGRGTTWFIGVKHRNKPTQHWVLRHYYRGGLIGKVINDTYLFTGMKNTRAAKEYALLQHMSSLSLPAPKAVAYRVTRYGIFYKADLLSSRITQATDLVDILSKGSITDALWQNIGATIKRFHDQGIYHHDLNSHNILINDENEVFLIDFDRGEVRTDNASDVRWKQDNMARLERSFLKEQKKLSQFHFTNENWLNLLTGYNK</sequence>
<protein>
    <recommendedName>
        <fullName evidence="9">3-deoxy-D-manno-octulosonic acid kinase</fullName>
        <shortName evidence="9">Kdo kinase</shortName>
        <ecNumber evidence="9">2.7.1.166</ecNumber>
    </recommendedName>
</protein>
<keyword evidence="2 9" id="KW-1003">Cell membrane</keyword>
<evidence type="ECO:0000256" key="2">
    <source>
        <dbReference type="ARBA" id="ARBA00022475"/>
    </source>
</evidence>